<evidence type="ECO:0000256" key="8">
    <source>
        <dbReference type="ARBA" id="ARBA00022840"/>
    </source>
</evidence>
<dbReference type="PANTHER" id="PTHR39321:SF3">
    <property type="entry name" value="PHOSPHOPANTETHEINE ADENYLYLTRANSFERASE"/>
    <property type="match status" value="1"/>
</dbReference>
<evidence type="ECO:0000256" key="11">
    <source>
        <dbReference type="HAMAP-Rule" id="MF_00244"/>
    </source>
</evidence>
<dbReference type="Gene3D" id="3.40.50.620">
    <property type="entry name" value="HUPs"/>
    <property type="match status" value="1"/>
</dbReference>
<dbReference type="CDD" id="cd02165">
    <property type="entry name" value="NMNAT"/>
    <property type="match status" value="1"/>
</dbReference>
<dbReference type="AlphaFoldDB" id="A0A8J6UHA9"/>
<accession>A0A8J6UHA9</accession>
<evidence type="ECO:0000256" key="6">
    <source>
        <dbReference type="ARBA" id="ARBA00022695"/>
    </source>
</evidence>
<dbReference type="GO" id="GO:0005524">
    <property type="term" value="F:ATP binding"/>
    <property type="evidence" value="ECO:0007669"/>
    <property type="project" value="UniProtKB-KW"/>
</dbReference>
<comment type="function">
    <text evidence="1 11">Catalyzes the reversible adenylation of nicotinate mononucleotide (NaMN) to nicotinic acid adenine dinucleotide (NaAD).</text>
</comment>
<dbReference type="EMBL" id="JACWUN010000012">
    <property type="protein sequence ID" value="MBD1401173.1"/>
    <property type="molecule type" value="Genomic_DNA"/>
</dbReference>
<keyword evidence="7 11" id="KW-0547">Nucleotide-binding</keyword>
<comment type="pathway">
    <text evidence="2 11">Cofactor biosynthesis; NAD(+) biosynthesis; deamido-NAD(+) from nicotinate D-ribonucleotide: step 1/1.</text>
</comment>
<dbReference type="UniPathway" id="UPA00253">
    <property type="reaction ID" value="UER00332"/>
</dbReference>
<evidence type="ECO:0000256" key="7">
    <source>
        <dbReference type="ARBA" id="ARBA00022741"/>
    </source>
</evidence>
<comment type="catalytic activity">
    <reaction evidence="10 11">
        <text>nicotinate beta-D-ribonucleotide + ATP + H(+) = deamido-NAD(+) + diphosphate</text>
        <dbReference type="Rhea" id="RHEA:22860"/>
        <dbReference type="ChEBI" id="CHEBI:15378"/>
        <dbReference type="ChEBI" id="CHEBI:30616"/>
        <dbReference type="ChEBI" id="CHEBI:33019"/>
        <dbReference type="ChEBI" id="CHEBI:57502"/>
        <dbReference type="ChEBI" id="CHEBI:58437"/>
        <dbReference type="EC" id="2.7.7.18"/>
    </reaction>
</comment>
<dbReference type="HAMAP" id="MF_00244">
    <property type="entry name" value="NaMN_adenylyltr"/>
    <property type="match status" value="1"/>
</dbReference>
<dbReference type="SUPFAM" id="SSF52374">
    <property type="entry name" value="Nucleotidylyl transferase"/>
    <property type="match status" value="1"/>
</dbReference>
<evidence type="ECO:0000259" key="12">
    <source>
        <dbReference type="Pfam" id="PF01467"/>
    </source>
</evidence>
<evidence type="ECO:0000256" key="2">
    <source>
        <dbReference type="ARBA" id="ARBA00005019"/>
    </source>
</evidence>
<keyword evidence="8 11" id="KW-0067">ATP-binding</keyword>
<proteinExistence type="inferred from homology"/>
<dbReference type="PANTHER" id="PTHR39321">
    <property type="entry name" value="NICOTINATE-NUCLEOTIDE ADENYLYLTRANSFERASE-RELATED"/>
    <property type="match status" value="1"/>
</dbReference>
<dbReference type="EC" id="2.7.7.18" evidence="11"/>
<keyword evidence="4 11" id="KW-0662">Pyridine nucleotide biosynthesis</keyword>
<keyword evidence="5 11" id="KW-0808">Transferase</keyword>
<dbReference type="NCBIfam" id="TIGR00482">
    <property type="entry name" value="nicotinate (nicotinamide) nucleotide adenylyltransferase"/>
    <property type="match status" value="1"/>
</dbReference>
<organism evidence="13 14">
    <name type="scientific">Pelovirga terrestris</name>
    <dbReference type="NCBI Taxonomy" id="2771352"/>
    <lineage>
        <taxon>Bacteria</taxon>
        <taxon>Pseudomonadati</taxon>
        <taxon>Thermodesulfobacteriota</taxon>
        <taxon>Desulfuromonadia</taxon>
        <taxon>Geobacterales</taxon>
        <taxon>Geobacteraceae</taxon>
        <taxon>Pelovirga</taxon>
    </lineage>
</organism>
<dbReference type="RefSeq" id="WP_191156490.1">
    <property type="nucleotide sequence ID" value="NZ_JACWUN010000012.1"/>
</dbReference>
<sequence length="212" mass="24301">MRIGLLGGTFNPIHNGHLHIAQEVRKSCQLDQVWFLPTWQPPHKEVAADVSFAQRLAMVEAALADQPDFVVCDLEGQRKGTSFSVETLLQLRREYPHHEFFFIMGLDSFREISLWHRYQELFELAHIVVTARPGFAGTLQEMLPVAIADRFCYDSQSKKLRFDKGFSLILVDHTSYDISSTRIRQWVAQQRSIDGVVPPAVSSYIATHQLYI</sequence>
<dbReference type="NCBIfam" id="TIGR00125">
    <property type="entry name" value="cyt_tran_rel"/>
    <property type="match status" value="1"/>
</dbReference>
<comment type="similarity">
    <text evidence="3 11">Belongs to the NadD family.</text>
</comment>
<keyword evidence="14" id="KW-1185">Reference proteome</keyword>
<evidence type="ECO:0000256" key="10">
    <source>
        <dbReference type="ARBA" id="ARBA00048721"/>
    </source>
</evidence>
<keyword evidence="9 11" id="KW-0520">NAD</keyword>
<reference evidence="13" key="1">
    <citation type="submission" date="2020-09" db="EMBL/GenBank/DDBJ databases">
        <title>Pelobacter alkaliphilus sp. nov., a novel anaerobic arsenate-reducing bacterium from terrestrial mud volcano.</title>
        <authorList>
            <person name="Khomyakova M.A."/>
            <person name="Merkel A.Y."/>
            <person name="Slobodkin A.I."/>
        </authorList>
    </citation>
    <scope>NUCLEOTIDE SEQUENCE</scope>
    <source>
        <strain evidence="13">M08fum</strain>
    </source>
</reference>
<dbReference type="GO" id="GO:0009435">
    <property type="term" value="P:NAD+ biosynthetic process"/>
    <property type="evidence" value="ECO:0007669"/>
    <property type="project" value="UniProtKB-UniRule"/>
</dbReference>
<evidence type="ECO:0000256" key="1">
    <source>
        <dbReference type="ARBA" id="ARBA00002324"/>
    </source>
</evidence>
<feature type="domain" description="Cytidyltransferase-like" evidence="12">
    <location>
        <begin position="5"/>
        <end position="185"/>
    </location>
</feature>
<dbReference type="InterPro" id="IPR014729">
    <property type="entry name" value="Rossmann-like_a/b/a_fold"/>
</dbReference>
<dbReference type="InterPro" id="IPR004821">
    <property type="entry name" value="Cyt_trans-like"/>
</dbReference>
<dbReference type="GO" id="GO:0004515">
    <property type="term" value="F:nicotinate-nucleotide adenylyltransferase activity"/>
    <property type="evidence" value="ECO:0007669"/>
    <property type="project" value="UniProtKB-UniRule"/>
</dbReference>
<dbReference type="NCBIfam" id="NF000840">
    <property type="entry name" value="PRK00071.1-3"/>
    <property type="match status" value="1"/>
</dbReference>
<dbReference type="NCBIfam" id="NF000839">
    <property type="entry name" value="PRK00071.1-1"/>
    <property type="match status" value="1"/>
</dbReference>
<evidence type="ECO:0000313" key="13">
    <source>
        <dbReference type="EMBL" id="MBD1401173.1"/>
    </source>
</evidence>
<evidence type="ECO:0000256" key="5">
    <source>
        <dbReference type="ARBA" id="ARBA00022679"/>
    </source>
</evidence>
<evidence type="ECO:0000256" key="3">
    <source>
        <dbReference type="ARBA" id="ARBA00009014"/>
    </source>
</evidence>
<evidence type="ECO:0000256" key="9">
    <source>
        <dbReference type="ARBA" id="ARBA00023027"/>
    </source>
</evidence>
<evidence type="ECO:0000313" key="14">
    <source>
        <dbReference type="Proteomes" id="UP000632828"/>
    </source>
</evidence>
<keyword evidence="6 11" id="KW-0548">Nucleotidyltransferase</keyword>
<dbReference type="Proteomes" id="UP000632828">
    <property type="component" value="Unassembled WGS sequence"/>
</dbReference>
<comment type="caution">
    <text evidence="13">The sequence shown here is derived from an EMBL/GenBank/DDBJ whole genome shotgun (WGS) entry which is preliminary data.</text>
</comment>
<dbReference type="InterPro" id="IPR005248">
    <property type="entry name" value="NadD/NMNAT"/>
</dbReference>
<evidence type="ECO:0000256" key="4">
    <source>
        <dbReference type="ARBA" id="ARBA00022642"/>
    </source>
</evidence>
<dbReference type="Pfam" id="PF01467">
    <property type="entry name" value="CTP_transf_like"/>
    <property type="match status" value="1"/>
</dbReference>
<gene>
    <name evidence="11 13" type="primary">nadD</name>
    <name evidence="13" type="ORF">ICT70_10855</name>
</gene>
<name>A0A8J6UHA9_9BACT</name>
<protein>
    <recommendedName>
        <fullName evidence="11">Probable nicotinate-nucleotide adenylyltransferase</fullName>
        <ecNumber evidence="11">2.7.7.18</ecNumber>
    </recommendedName>
    <alternativeName>
        <fullName evidence="11">Deamido-NAD(+) diphosphorylase</fullName>
    </alternativeName>
    <alternativeName>
        <fullName evidence="11">Deamido-NAD(+) pyrophosphorylase</fullName>
    </alternativeName>
    <alternativeName>
        <fullName evidence="11">Nicotinate mononucleotide adenylyltransferase</fullName>
        <shortName evidence="11">NaMN adenylyltransferase</shortName>
    </alternativeName>
</protein>